<dbReference type="InterPro" id="IPR007863">
    <property type="entry name" value="Peptidase_M16_C"/>
</dbReference>
<keyword evidence="6" id="KW-0496">Mitochondrion</keyword>
<comment type="similarity">
    <text evidence="3 10">Belongs to the peptidase M16 family.</text>
</comment>
<evidence type="ECO:0000256" key="5">
    <source>
        <dbReference type="ARBA" id="ARBA00022946"/>
    </source>
</evidence>
<gene>
    <name evidence="13" type="ORF">Trco_008267</name>
</gene>
<dbReference type="OrthoDB" id="277191at2759"/>
<dbReference type="Proteomes" id="UP000827724">
    <property type="component" value="Unassembled WGS sequence"/>
</dbReference>
<evidence type="ECO:0000256" key="6">
    <source>
        <dbReference type="ARBA" id="ARBA00023128"/>
    </source>
</evidence>
<feature type="domain" description="Peptidase M16 C-terminal" evidence="12">
    <location>
        <begin position="222"/>
        <end position="449"/>
    </location>
</feature>
<accession>A0A9P8QJI7</accession>
<keyword evidence="5" id="KW-0809">Transit peptide</keyword>
<keyword evidence="14" id="KW-1185">Reference proteome</keyword>
<dbReference type="InterPro" id="IPR050361">
    <property type="entry name" value="MPP/UQCRC_Complex"/>
</dbReference>
<dbReference type="GO" id="GO:0046872">
    <property type="term" value="F:metal ion binding"/>
    <property type="evidence" value="ECO:0007669"/>
    <property type="project" value="InterPro"/>
</dbReference>
<dbReference type="SUPFAM" id="SSF63411">
    <property type="entry name" value="LuxS/MPP-like metallohydrolase"/>
    <property type="match status" value="2"/>
</dbReference>
<evidence type="ECO:0000256" key="4">
    <source>
        <dbReference type="ARBA" id="ARBA00016741"/>
    </source>
</evidence>
<comment type="function">
    <text evidence="1">Substrate recognition and binding subunit of the essential mitochondrial processing protease (MPP), which cleaves the mitochondrial sequence off newly imported precursors proteins.</text>
</comment>
<dbReference type="FunFam" id="3.30.830.10:FF:000023">
    <property type="entry name" value="Mitochondrial processing peptidase alpha subunit"/>
    <property type="match status" value="1"/>
</dbReference>
<comment type="caution">
    <text evidence="13">The sequence shown here is derived from an EMBL/GenBank/DDBJ whole genome shotgun (WGS) entry which is preliminary data.</text>
</comment>
<name>A0A9P8QJI7_9HYPO</name>
<evidence type="ECO:0000313" key="13">
    <source>
        <dbReference type="EMBL" id="KAH6603492.1"/>
    </source>
</evidence>
<evidence type="ECO:0000259" key="11">
    <source>
        <dbReference type="Pfam" id="PF00675"/>
    </source>
</evidence>
<comment type="subcellular location">
    <subcellularLocation>
        <location evidence="2">Mitochondrion matrix</location>
    </subcellularLocation>
</comment>
<dbReference type="AlphaFoldDB" id="A0A9P8QJI7"/>
<evidence type="ECO:0000313" key="14">
    <source>
        <dbReference type="Proteomes" id="UP000827724"/>
    </source>
</evidence>
<dbReference type="InterPro" id="IPR001431">
    <property type="entry name" value="Pept_M16_Zn_BS"/>
</dbReference>
<dbReference type="FunFam" id="3.30.830.10:FF:000032">
    <property type="entry name" value="Mitochondrial processing peptidase, alpha subunit"/>
    <property type="match status" value="1"/>
</dbReference>
<dbReference type="PANTHER" id="PTHR11851:SF49">
    <property type="entry name" value="MITOCHONDRIAL-PROCESSING PEPTIDASE SUBUNIT ALPHA"/>
    <property type="match status" value="1"/>
</dbReference>
<dbReference type="Pfam" id="PF05193">
    <property type="entry name" value="Peptidase_M16_C"/>
    <property type="match status" value="1"/>
</dbReference>
<evidence type="ECO:0000259" key="12">
    <source>
        <dbReference type="Pfam" id="PF05193"/>
    </source>
</evidence>
<dbReference type="GO" id="GO:0006627">
    <property type="term" value="P:protein processing involved in protein targeting to mitochondrion"/>
    <property type="evidence" value="ECO:0007669"/>
    <property type="project" value="TreeGrafter"/>
</dbReference>
<evidence type="ECO:0000256" key="2">
    <source>
        <dbReference type="ARBA" id="ARBA00004305"/>
    </source>
</evidence>
<dbReference type="InterPro" id="IPR011765">
    <property type="entry name" value="Pept_M16_N"/>
</dbReference>
<evidence type="ECO:0000256" key="7">
    <source>
        <dbReference type="ARBA" id="ARBA00030006"/>
    </source>
</evidence>
<dbReference type="EMBL" id="JAIWOZ010000007">
    <property type="protein sequence ID" value="KAH6603492.1"/>
    <property type="molecule type" value="Genomic_DNA"/>
</dbReference>
<dbReference type="Pfam" id="PF00675">
    <property type="entry name" value="Peptidase_M16"/>
    <property type="match status" value="1"/>
</dbReference>
<proteinExistence type="inferred from homology"/>
<sequence>MLRQFVSRLQPRAARARGSRFGAVKARGQMKMEMQMPRRALATVAVEGIPKEPTELDEITTLPNGLRVASEALPGSFSGVGIYVEAGSRFENDALRGVSHIMDRMAFKSTSRHSADEMLQRVETLGGNIQCASSRESMMYQAATFNSAVPETVALLAETIRDPRLTDDEVAEQIETARYEIAEIWSKPELILPELVHTAAFKDNTLGNPLLCPEDRLGSIGRSTVKLYRDLFYRPERMVLAFAGVDHGTAVKLADDFFGDMKALPRTGSETTASSVAGDIPLFKNISTSTPRNASVLSSPSELDINQPSRYTGGFLSLPPQPPSLTGTNFTHIHLAFEGLPVASDDIYALATLQTLLGGGGSFSAGGPGKGMYSRLYTNVLNQHGWVESCVAFNHSYTDSGLFGISASCLPGHTSAMLDVMCQELRALTLERGISRLQEGEVTRAKNQLRSSLLMNLESRMVELEDLGRSVQVHKRKIPVREMCRQIANLTVRDLQRVASMVMGGAVQNAGGGSGAPTVVVQEAQAYGVTTHAMTWDQIQDRIDGWKLGKRT</sequence>
<dbReference type="Gene3D" id="3.30.830.10">
    <property type="entry name" value="Metalloenzyme, LuxS/M16 peptidase-like"/>
    <property type="match status" value="2"/>
</dbReference>
<evidence type="ECO:0000256" key="10">
    <source>
        <dbReference type="RuleBase" id="RU004447"/>
    </source>
</evidence>
<dbReference type="PROSITE" id="PS00143">
    <property type="entry name" value="INSULINASE"/>
    <property type="match status" value="1"/>
</dbReference>
<dbReference type="PANTHER" id="PTHR11851">
    <property type="entry name" value="METALLOPROTEASE"/>
    <property type="match status" value="1"/>
</dbReference>
<evidence type="ECO:0000256" key="3">
    <source>
        <dbReference type="ARBA" id="ARBA00007261"/>
    </source>
</evidence>
<organism evidence="13 14">
    <name type="scientific">Trichoderma cornu-damae</name>
    <dbReference type="NCBI Taxonomy" id="654480"/>
    <lineage>
        <taxon>Eukaryota</taxon>
        <taxon>Fungi</taxon>
        <taxon>Dikarya</taxon>
        <taxon>Ascomycota</taxon>
        <taxon>Pezizomycotina</taxon>
        <taxon>Sordariomycetes</taxon>
        <taxon>Hypocreomycetidae</taxon>
        <taxon>Hypocreales</taxon>
        <taxon>Hypocreaceae</taxon>
        <taxon>Trichoderma</taxon>
    </lineage>
</organism>
<evidence type="ECO:0000256" key="8">
    <source>
        <dbReference type="ARBA" id="ARBA00032315"/>
    </source>
</evidence>
<evidence type="ECO:0000256" key="1">
    <source>
        <dbReference type="ARBA" id="ARBA00002123"/>
    </source>
</evidence>
<evidence type="ECO:0000256" key="9">
    <source>
        <dbReference type="ARBA" id="ARBA00083075"/>
    </source>
</evidence>
<protein>
    <recommendedName>
        <fullName evidence="4">Mitochondrial-processing peptidase subunit alpha</fullName>
    </recommendedName>
    <alternativeName>
        <fullName evidence="7">Alpha-MPP</fullName>
    </alternativeName>
    <alternativeName>
        <fullName evidence="8">Inactive zinc metalloprotease alpha</fullName>
    </alternativeName>
    <alternativeName>
        <fullName evidence="9">Matrix processing peptidase</fullName>
    </alternativeName>
</protein>
<dbReference type="GO" id="GO:0005759">
    <property type="term" value="C:mitochondrial matrix"/>
    <property type="evidence" value="ECO:0007669"/>
    <property type="project" value="UniProtKB-SubCell"/>
</dbReference>
<dbReference type="GO" id="GO:0004222">
    <property type="term" value="F:metalloendopeptidase activity"/>
    <property type="evidence" value="ECO:0007669"/>
    <property type="project" value="InterPro"/>
</dbReference>
<dbReference type="InterPro" id="IPR011249">
    <property type="entry name" value="Metalloenz_LuxS/M16"/>
</dbReference>
<reference evidence="13" key="1">
    <citation type="submission" date="2021-08" db="EMBL/GenBank/DDBJ databases">
        <title>Chromosome-Level Trichoderma cornu-damae using Hi-C Data.</title>
        <authorList>
            <person name="Kim C.S."/>
        </authorList>
    </citation>
    <scope>NUCLEOTIDE SEQUENCE</scope>
    <source>
        <strain evidence="13">KA19-0412C</strain>
    </source>
</reference>
<feature type="domain" description="Peptidase M16 N-terminal" evidence="11">
    <location>
        <begin position="67"/>
        <end position="214"/>
    </location>
</feature>